<evidence type="ECO:0000313" key="7">
    <source>
        <dbReference type="Proteomes" id="UP000501452"/>
    </source>
</evidence>
<feature type="domain" description="HTH luxR-type" evidence="5">
    <location>
        <begin position="208"/>
        <end position="273"/>
    </location>
</feature>
<feature type="region of interest" description="Disordered" evidence="4">
    <location>
        <begin position="1"/>
        <end position="21"/>
    </location>
</feature>
<dbReference type="PRINTS" id="PR00038">
    <property type="entry name" value="HTHLUXR"/>
</dbReference>
<reference evidence="6 7" key="1">
    <citation type="submission" date="2019-10" db="EMBL/GenBank/DDBJ databases">
        <title>Rubrobacter sp nov SCSIO 52090 isolated from a deep-sea sediment in the South China Sea.</title>
        <authorList>
            <person name="Chen R.W."/>
        </authorList>
    </citation>
    <scope>NUCLEOTIDE SEQUENCE [LARGE SCALE GENOMIC DNA]</scope>
    <source>
        <strain evidence="6 7">SCSIO 52909</strain>
    </source>
</reference>
<dbReference type="GO" id="GO:0006355">
    <property type="term" value="P:regulation of DNA-templated transcription"/>
    <property type="evidence" value="ECO:0007669"/>
    <property type="project" value="InterPro"/>
</dbReference>
<keyword evidence="3" id="KW-0804">Transcription</keyword>
<dbReference type="InterPro" id="IPR016032">
    <property type="entry name" value="Sig_transdc_resp-reg_C-effctor"/>
</dbReference>
<sequence length="285" mass="29899">MVGRSAAGTPPDRSADRPSDRRLSEVLVTLARLVLAGDDAGRLAREAVLAVAKALDADRCEVLRPAPGGKRLLRIASCGEDPGRGGRDAVPSGVSSAAGYALLNGAPVVSEDLERERRFGAVGAPRREGPVSAVAAPFSSGGDAGVLVAYAARAGAFDAGHALTLGRISYLLGGALRRLEEREELRRRAEEAERRLGAPPDSLRVDALGDEVPTLTARQSDVLTLMADGRSAKRIASELRLSIHTVHFHQRNLYRALGVGSSTAALKRAAEMGLLRPPNAGPSDR</sequence>
<dbReference type="EMBL" id="CP045119">
    <property type="protein sequence ID" value="QIN84628.1"/>
    <property type="molecule type" value="Genomic_DNA"/>
</dbReference>
<evidence type="ECO:0000256" key="2">
    <source>
        <dbReference type="ARBA" id="ARBA00023125"/>
    </source>
</evidence>
<protein>
    <submittedName>
        <fullName evidence="6">GAF domain-containing protein</fullName>
    </submittedName>
</protein>
<accession>A0A6G8QDW2</accession>
<dbReference type="InterPro" id="IPR029016">
    <property type="entry name" value="GAF-like_dom_sf"/>
</dbReference>
<keyword evidence="2" id="KW-0238">DNA-binding</keyword>
<dbReference type="SUPFAM" id="SSF55781">
    <property type="entry name" value="GAF domain-like"/>
    <property type="match status" value="1"/>
</dbReference>
<dbReference type="CDD" id="cd06170">
    <property type="entry name" value="LuxR_C_like"/>
    <property type="match status" value="1"/>
</dbReference>
<dbReference type="AlphaFoldDB" id="A0A6G8QDW2"/>
<dbReference type="InterPro" id="IPR000792">
    <property type="entry name" value="Tscrpt_reg_LuxR_C"/>
</dbReference>
<evidence type="ECO:0000256" key="1">
    <source>
        <dbReference type="ARBA" id="ARBA00023015"/>
    </source>
</evidence>
<dbReference type="Pfam" id="PF13185">
    <property type="entry name" value="GAF_2"/>
    <property type="match status" value="1"/>
</dbReference>
<proteinExistence type="predicted"/>
<dbReference type="RefSeq" id="WP_166179003.1">
    <property type="nucleotide sequence ID" value="NZ_CP045119.1"/>
</dbReference>
<gene>
    <name evidence="6" type="ORF">GBA63_19715</name>
</gene>
<dbReference type="SUPFAM" id="SSF46894">
    <property type="entry name" value="C-terminal effector domain of the bipartite response regulators"/>
    <property type="match status" value="1"/>
</dbReference>
<dbReference type="Proteomes" id="UP000501452">
    <property type="component" value="Chromosome"/>
</dbReference>
<dbReference type="GO" id="GO:0003677">
    <property type="term" value="F:DNA binding"/>
    <property type="evidence" value="ECO:0007669"/>
    <property type="project" value="UniProtKB-KW"/>
</dbReference>
<keyword evidence="1" id="KW-0805">Transcription regulation</keyword>
<dbReference type="PANTHER" id="PTHR44688:SF16">
    <property type="entry name" value="DNA-BINDING TRANSCRIPTIONAL ACTIVATOR DEVR_DOSR"/>
    <property type="match status" value="1"/>
</dbReference>
<name>A0A6G8QDW2_9ACTN</name>
<evidence type="ECO:0000256" key="4">
    <source>
        <dbReference type="SAM" id="MobiDB-lite"/>
    </source>
</evidence>
<dbReference type="Gene3D" id="1.10.10.10">
    <property type="entry name" value="Winged helix-like DNA-binding domain superfamily/Winged helix DNA-binding domain"/>
    <property type="match status" value="1"/>
</dbReference>
<evidence type="ECO:0000313" key="6">
    <source>
        <dbReference type="EMBL" id="QIN84628.1"/>
    </source>
</evidence>
<dbReference type="Gene3D" id="3.30.450.40">
    <property type="match status" value="1"/>
</dbReference>
<evidence type="ECO:0000256" key="3">
    <source>
        <dbReference type="ARBA" id="ARBA00023163"/>
    </source>
</evidence>
<organism evidence="6 7">
    <name type="scientific">Rubrobacter tropicus</name>
    <dbReference type="NCBI Taxonomy" id="2653851"/>
    <lineage>
        <taxon>Bacteria</taxon>
        <taxon>Bacillati</taxon>
        <taxon>Actinomycetota</taxon>
        <taxon>Rubrobacteria</taxon>
        <taxon>Rubrobacterales</taxon>
        <taxon>Rubrobacteraceae</taxon>
        <taxon>Rubrobacter</taxon>
    </lineage>
</organism>
<dbReference type="SMART" id="SM00421">
    <property type="entry name" value="HTH_LUXR"/>
    <property type="match status" value="1"/>
</dbReference>
<dbReference type="Pfam" id="PF00196">
    <property type="entry name" value="GerE"/>
    <property type="match status" value="1"/>
</dbReference>
<dbReference type="InterPro" id="IPR003018">
    <property type="entry name" value="GAF"/>
</dbReference>
<dbReference type="InterPro" id="IPR036388">
    <property type="entry name" value="WH-like_DNA-bd_sf"/>
</dbReference>
<dbReference type="PANTHER" id="PTHR44688">
    <property type="entry name" value="DNA-BINDING TRANSCRIPTIONAL ACTIVATOR DEVR_DOSR"/>
    <property type="match status" value="1"/>
</dbReference>
<keyword evidence="7" id="KW-1185">Reference proteome</keyword>
<evidence type="ECO:0000259" key="5">
    <source>
        <dbReference type="PROSITE" id="PS50043"/>
    </source>
</evidence>
<dbReference type="KEGG" id="rub:GBA63_19715"/>
<dbReference type="PROSITE" id="PS50043">
    <property type="entry name" value="HTH_LUXR_2"/>
    <property type="match status" value="1"/>
</dbReference>